<feature type="chain" id="PRO_5038403385" evidence="1">
    <location>
        <begin position="26"/>
        <end position="213"/>
    </location>
</feature>
<dbReference type="Gene3D" id="1.10.30.50">
    <property type="match status" value="1"/>
</dbReference>
<dbReference type="GO" id="GO:0004519">
    <property type="term" value="F:endonuclease activity"/>
    <property type="evidence" value="ECO:0007669"/>
    <property type="project" value="UniProtKB-KW"/>
</dbReference>
<dbReference type="STRING" id="1544416.Cocul_01834"/>
<keyword evidence="3" id="KW-0378">Hydrolase</keyword>
<reference evidence="3 4" key="1">
    <citation type="submission" date="2015-10" db="EMBL/GenBank/DDBJ databases">
        <title>Corynebacteirum lowii and Corynebacterium oculi species nova, derived from human clinical disease and and emended description of Corynebacterium mastiditis.</title>
        <authorList>
            <person name="Bernard K."/>
            <person name="Pacheco A.L."/>
            <person name="Mcdougall C."/>
            <person name="Burtx T."/>
            <person name="Weibe D."/>
            <person name="Tyler S."/>
            <person name="Olson A.B."/>
            <person name="Cnockaert M."/>
            <person name="Eguchi H."/>
            <person name="Kuwahara T."/>
            <person name="Nakayama-Imaohji H."/>
            <person name="Boudewijins M."/>
            <person name="Van Hoecke F."/>
            <person name="Bernier A.-M."/>
            <person name="Vandamme P."/>
        </authorList>
    </citation>
    <scope>NUCLEOTIDE SEQUENCE [LARGE SCALE GENOMIC DNA]</scope>
    <source>
        <strain evidence="3 4">NML 130210</strain>
    </source>
</reference>
<accession>A0A0N8VZF6</accession>
<evidence type="ECO:0000256" key="1">
    <source>
        <dbReference type="SAM" id="SignalP"/>
    </source>
</evidence>
<organism evidence="3 4">
    <name type="scientific">Corynebacterium oculi</name>
    <dbReference type="NCBI Taxonomy" id="1544416"/>
    <lineage>
        <taxon>Bacteria</taxon>
        <taxon>Bacillati</taxon>
        <taxon>Actinomycetota</taxon>
        <taxon>Actinomycetes</taxon>
        <taxon>Mycobacteriales</taxon>
        <taxon>Corynebacteriaceae</taxon>
        <taxon>Corynebacterium</taxon>
    </lineage>
</organism>
<evidence type="ECO:0000313" key="3">
    <source>
        <dbReference type="EMBL" id="KQB83762.1"/>
    </source>
</evidence>
<gene>
    <name evidence="3" type="primary">cas9</name>
    <name evidence="3" type="ORF">Cocul_01834</name>
</gene>
<dbReference type="EMBL" id="LKST01000003">
    <property type="protein sequence ID" value="KQB83762.1"/>
    <property type="molecule type" value="Genomic_DNA"/>
</dbReference>
<protein>
    <submittedName>
        <fullName evidence="3">CRISPR-associated endonuclease Cas9</fullName>
    </submittedName>
</protein>
<keyword evidence="3" id="KW-0255">Endonuclease</keyword>
<name>A0A0N8VZF6_9CORY</name>
<sequence>MPTPHRARVAFAALVLLTAALLWQPQTTPSGTAPGPPLRQSLPQIHRVAQRVTVPGYQRSAFGSGWAPSGACSTREAIARAQFGEQAVPGCRIVAAGLDPYSGRPLDPAAVDIDHLYPLSAAWDLGAHSWTFEQRRRFANDPLNLVAVSREENREKSDQLPSRWLPSHRASRCWYSRRLAQVAAAYGLPLPGEDIAAMKAPCRFRELPALSLG</sequence>
<keyword evidence="4" id="KW-1185">Reference proteome</keyword>
<dbReference type="PATRIC" id="fig|1544416.3.peg.1834"/>
<feature type="domain" description="GmrSD restriction endonucleases C-terminal" evidence="2">
    <location>
        <begin position="112"/>
        <end position="159"/>
    </location>
</feature>
<dbReference type="Pfam" id="PF07510">
    <property type="entry name" value="GmrSD_C"/>
    <property type="match status" value="1"/>
</dbReference>
<dbReference type="InterPro" id="IPR011089">
    <property type="entry name" value="GmrSD_C"/>
</dbReference>
<keyword evidence="1" id="KW-0732">Signal</keyword>
<comment type="caution">
    <text evidence="3">The sequence shown here is derived from an EMBL/GenBank/DDBJ whole genome shotgun (WGS) entry which is preliminary data.</text>
</comment>
<evidence type="ECO:0000259" key="2">
    <source>
        <dbReference type="Pfam" id="PF07510"/>
    </source>
</evidence>
<dbReference type="OrthoDB" id="5196645at2"/>
<dbReference type="RefSeq" id="WP_069723611.1">
    <property type="nucleotide sequence ID" value="NZ_LKST01000003.1"/>
</dbReference>
<evidence type="ECO:0000313" key="4">
    <source>
        <dbReference type="Proteomes" id="UP000050517"/>
    </source>
</evidence>
<dbReference type="Proteomes" id="UP000050517">
    <property type="component" value="Unassembled WGS sequence"/>
</dbReference>
<feature type="signal peptide" evidence="1">
    <location>
        <begin position="1"/>
        <end position="25"/>
    </location>
</feature>
<proteinExistence type="predicted"/>
<dbReference type="AlphaFoldDB" id="A0A0N8VZF6"/>
<keyword evidence="3" id="KW-0540">Nuclease</keyword>